<dbReference type="PANTHER" id="PTHR23531">
    <property type="entry name" value="QUINOLENE RESISTANCE PROTEIN NORA"/>
    <property type="match status" value="1"/>
</dbReference>
<dbReference type="Pfam" id="PF07690">
    <property type="entry name" value="MFS_1"/>
    <property type="match status" value="1"/>
</dbReference>
<keyword evidence="1" id="KW-0812">Transmembrane</keyword>
<keyword evidence="1" id="KW-0472">Membrane</keyword>
<organism evidence="2">
    <name type="scientific">Thermobifida fusca (strain YX)</name>
    <dbReference type="NCBI Taxonomy" id="269800"/>
    <lineage>
        <taxon>Bacteria</taxon>
        <taxon>Bacillati</taxon>
        <taxon>Actinomycetota</taxon>
        <taxon>Actinomycetes</taxon>
        <taxon>Streptosporangiales</taxon>
        <taxon>Nocardiopsidaceae</taxon>
        <taxon>Thermobifida</taxon>
    </lineage>
</organism>
<feature type="transmembrane region" description="Helical" evidence="1">
    <location>
        <begin position="86"/>
        <end position="106"/>
    </location>
</feature>
<dbReference type="InterPro" id="IPR052714">
    <property type="entry name" value="MFS_Exporter"/>
</dbReference>
<dbReference type="SUPFAM" id="SSF103473">
    <property type="entry name" value="MFS general substrate transporter"/>
    <property type="match status" value="1"/>
</dbReference>
<reference evidence="2" key="1">
    <citation type="submission" date="2005-07" db="EMBL/GenBank/DDBJ databases">
        <title>Complete sequence of Thermobifida fusca YX.</title>
        <authorList>
            <consortium name="US DOE Joint Genome Institute"/>
            <person name="Copeland A."/>
            <person name="Lucas S."/>
            <person name="Lapidus A."/>
            <person name="Barry K."/>
            <person name="Detter J.C."/>
            <person name="Glavina T."/>
            <person name="Hammon N."/>
            <person name="Israni S."/>
            <person name="Pitluck S."/>
            <person name="Di Bartolo G."/>
            <person name="Chain P."/>
            <person name="Schmutz J."/>
            <person name="Larimer F."/>
            <person name="Land M."/>
            <person name="Lykidis A."/>
            <person name="Richardson P."/>
        </authorList>
    </citation>
    <scope>NUCLEOTIDE SEQUENCE</scope>
    <source>
        <strain evidence="2">YX</strain>
    </source>
</reference>
<feature type="transmembrane region" description="Helical" evidence="1">
    <location>
        <begin position="177"/>
        <end position="198"/>
    </location>
</feature>
<feature type="transmembrane region" description="Helical" evidence="1">
    <location>
        <begin position="53"/>
        <end position="80"/>
    </location>
</feature>
<feature type="transmembrane region" description="Helical" evidence="1">
    <location>
        <begin position="278"/>
        <end position="299"/>
    </location>
</feature>
<evidence type="ECO:0000256" key="1">
    <source>
        <dbReference type="SAM" id="Phobius"/>
    </source>
</evidence>
<feature type="transmembrane region" description="Helical" evidence="1">
    <location>
        <begin position="251"/>
        <end position="272"/>
    </location>
</feature>
<sequence>MPAPPTNHGSTTAHPGASPVASTQYQGAMAFFLLRKREGSDVRSRGPLADRDFLLLLAATVGVFTNYAPLLSVVPLWAAVGGSDHSGVGTTTAVTMATTVGIQVCMSRLLRWWGPYRLFVAGALLLGVPTFGYPLSADLGWILAVCAVRGLGFGIVTVVGSALVAELTTPDQRGRAVGWHGVAVGIPQIGFLPLGVWAADTFGFPAVFLVTGLSSSLAALLVGGMTRRSTAYGSRPEADQPSSRRVPLRPLTAPCLVMLVSACALGGATAFLPLAVDTVIVSASLFALSAAMTTGRWCAGAWSDRYGAGRLLVPGAILCAAGMAGLAVAVAAFPVLAVAAAALYGFGFGTVQNDAMVVMFHRAGPQNHGTASAAWNVSFDAGTGAGSVSAGLIAQAVSIPGAYGAAAFLITAAVPFAWRDAGRRRGSAPAR</sequence>
<evidence type="ECO:0000313" key="2">
    <source>
        <dbReference type="EMBL" id="AAZ57027.1"/>
    </source>
</evidence>
<dbReference type="KEGG" id="tfu:Tfu_2994"/>
<dbReference type="InterPro" id="IPR036259">
    <property type="entry name" value="MFS_trans_sf"/>
</dbReference>
<name>Q47KJ5_THEFY</name>
<dbReference type="GO" id="GO:0022857">
    <property type="term" value="F:transmembrane transporter activity"/>
    <property type="evidence" value="ECO:0007669"/>
    <property type="project" value="InterPro"/>
</dbReference>
<feature type="transmembrane region" description="Helical" evidence="1">
    <location>
        <begin position="311"/>
        <end position="344"/>
    </location>
</feature>
<feature type="transmembrane region" description="Helical" evidence="1">
    <location>
        <begin position="141"/>
        <end position="165"/>
    </location>
</feature>
<dbReference type="HOGENOM" id="CLU_001265_10_13_11"/>
<dbReference type="InterPro" id="IPR011701">
    <property type="entry name" value="MFS"/>
</dbReference>
<protein>
    <submittedName>
        <fullName evidence="2">Putative transport protein</fullName>
    </submittedName>
</protein>
<gene>
    <name evidence="2" type="ordered locus">Tfu_2994</name>
</gene>
<dbReference type="Gene3D" id="1.20.1250.20">
    <property type="entry name" value="MFS general substrate transporter like domains"/>
    <property type="match status" value="1"/>
</dbReference>
<accession>Q47KJ5</accession>
<dbReference type="EMBL" id="CP000088">
    <property type="protein sequence ID" value="AAZ57027.1"/>
    <property type="molecule type" value="Genomic_DNA"/>
</dbReference>
<dbReference type="eggNOG" id="COG2814">
    <property type="taxonomic scope" value="Bacteria"/>
</dbReference>
<keyword evidence="1" id="KW-1133">Transmembrane helix</keyword>
<dbReference type="AlphaFoldDB" id="Q47KJ5"/>
<feature type="transmembrane region" description="Helical" evidence="1">
    <location>
        <begin position="392"/>
        <end position="418"/>
    </location>
</feature>
<feature type="transmembrane region" description="Helical" evidence="1">
    <location>
        <begin position="118"/>
        <end position="135"/>
    </location>
</feature>
<proteinExistence type="predicted"/>
<dbReference type="PANTHER" id="PTHR23531:SF1">
    <property type="entry name" value="QUINOLENE RESISTANCE PROTEIN NORA"/>
    <property type="match status" value="1"/>
</dbReference>
<dbReference type="STRING" id="269800.Tfu_2994"/>
<feature type="transmembrane region" description="Helical" evidence="1">
    <location>
        <begin position="204"/>
        <end position="225"/>
    </location>
</feature>